<keyword evidence="3" id="KW-1185">Reference proteome</keyword>
<evidence type="ECO:0000313" key="2">
    <source>
        <dbReference type="EMBL" id="MBD2754294.1"/>
    </source>
</evidence>
<comment type="caution">
    <text evidence="2">The sequence shown here is derived from an EMBL/GenBank/DDBJ whole genome shotgun (WGS) entry which is preliminary data.</text>
</comment>
<accession>A0A927B2C1</accession>
<protein>
    <recommendedName>
        <fullName evidence="4">DUF4332 domain-containing protein</fullName>
    </recommendedName>
</protein>
<dbReference type="RefSeq" id="WP_191039931.1">
    <property type="nucleotide sequence ID" value="NZ_JACXAA010000005.1"/>
</dbReference>
<evidence type="ECO:0000256" key="1">
    <source>
        <dbReference type="SAM" id="Phobius"/>
    </source>
</evidence>
<keyword evidence="1" id="KW-0812">Transmembrane</keyword>
<evidence type="ECO:0008006" key="4">
    <source>
        <dbReference type="Google" id="ProtNLM"/>
    </source>
</evidence>
<dbReference type="Gene3D" id="1.10.150.20">
    <property type="entry name" value="5' to 3' exonuclease, C-terminal subdomain"/>
    <property type="match status" value="1"/>
</dbReference>
<organism evidence="2 3">
    <name type="scientific">Spirosoma validum</name>
    <dbReference type="NCBI Taxonomy" id="2771355"/>
    <lineage>
        <taxon>Bacteria</taxon>
        <taxon>Pseudomonadati</taxon>
        <taxon>Bacteroidota</taxon>
        <taxon>Cytophagia</taxon>
        <taxon>Cytophagales</taxon>
        <taxon>Cytophagaceae</taxon>
        <taxon>Spirosoma</taxon>
    </lineage>
</organism>
<keyword evidence="1" id="KW-1133">Transmembrane helix</keyword>
<dbReference type="Proteomes" id="UP000653797">
    <property type="component" value="Unassembled WGS sequence"/>
</dbReference>
<reference evidence="2" key="1">
    <citation type="submission" date="2020-09" db="EMBL/GenBank/DDBJ databases">
        <authorList>
            <person name="Kim M.K."/>
        </authorList>
    </citation>
    <scope>NUCLEOTIDE SEQUENCE</scope>
    <source>
        <strain evidence="2">BT704</strain>
    </source>
</reference>
<name>A0A927B2C1_9BACT</name>
<sequence length="268" mass="29459">MFGLDPFSRPVAIAEILLLLGLAAFIGWLLGRLVRSGRVSTLRSAVADKKAELENCRAELGSGRSSVDVVITKPDTTFVSEETQPEPVIETPQFFVSTDPLLPAYSHDDTPAPIIAEPLPSLDEPVTPIDETIPSISSTLEFPLIEEALLGKESPVIVTPAATTPAQDRETEVLNRIAARASELNFDRIGLAVASEADDLKDIVGVGPFLERKLHSLGIYTFRQIANFTKEDVHKVNEIVEFFPGRIERDNWVGQAKSFYERKYGKKS</sequence>
<evidence type="ECO:0000313" key="3">
    <source>
        <dbReference type="Proteomes" id="UP000653797"/>
    </source>
</evidence>
<dbReference type="EMBL" id="JACXAA010000005">
    <property type="protein sequence ID" value="MBD2754294.1"/>
    <property type="molecule type" value="Genomic_DNA"/>
</dbReference>
<feature type="transmembrane region" description="Helical" evidence="1">
    <location>
        <begin position="12"/>
        <end position="34"/>
    </location>
</feature>
<proteinExistence type="predicted"/>
<keyword evidence="1" id="KW-0472">Membrane</keyword>
<dbReference type="AlphaFoldDB" id="A0A927B2C1"/>
<gene>
    <name evidence="2" type="ORF">IC230_15405</name>
</gene>